<dbReference type="EMBL" id="JWIN03000012">
    <property type="protein sequence ID" value="KAB1269562.1"/>
    <property type="molecule type" value="Genomic_DNA"/>
</dbReference>
<feature type="region of interest" description="Disordered" evidence="1">
    <location>
        <begin position="41"/>
        <end position="72"/>
    </location>
</feature>
<dbReference type="Proteomes" id="UP000299084">
    <property type="component" value="Unassembled WGS sequence"/>
</dbReference>
<evidence type="ECO:0000256" key="1">
    <source>
        <dbReference type="SAM" id="MobiDB-lite"/>
    </source>
</evidence>
<comment type="caution">
    <text evidence="2">The sequence shown here is derived from an EMBL/GenBank/DDBJ whole genome shotgun (WGS) entry which is preliminary data.</text>
</comment>
<organism evidence="2 3">
    <name type="scientific">Camelus dromedarius</name>
    <name type="common">Dromedary</name>
    <name type="synonym">Arabian camel</name>
    <dbReference type="NCBI Taxonomy" id="9838"/>
    <lineage>
        <taxon>Eukaryota</taxon>
        <taxon>Metazoa</taxon>
        <taxon>Chordata</taxon>
        <taxon>Craniata</taxon>
        <taxon>Vertebrata</taxon>
        <taxon>Euteleostomi</taxon>
        <taxon>Mammalia</taxon>
        <taxon>Eutheria</taxon>
        <taxon>Laurasiatheria</taxon>
        <taxon>Artiodactyla</taxon>
        <taxon>Tylopoda</taxon>
        <taxon>Camelidae</taxon>
        <taxon>Camelus</taxon>
    </lineage>
</organism>
<sequence length="72" mass="7871">MCIIFVCLTFTVLSLDFRCDPSEINISDEMPKTTVWKALSMNSGNTKEKSSSLHNSASTLDDERAKGDIGVA</sequence>
<evidence type="ECO:0000313" key="2">
    <source>
        <dbReference type="EMBL" id="KAB1269562.1"/>
    </source>
</evidence>
<keyword evidence="3" id="KW-1185">Reference proteome</keyword>
<protein>
    <submittedName>
        <fullName evidence="2">Electroneutral sodium bicarbonate exchanger 1</fullName>
    </submittedName>
</protein>
<name>A0A5N4DEJ6_CAMDR</name>
<reference evidence="2 3" key="1">
    <citation type="journal article" date="2019" name="Mol. Ecol. Resour.">
        <title>Improving Illumina assemblies with Hi-C and long reads: an example with the North African dromedary.</title>
        <authorList>
            <person name="Elbers J.P."/>
            <person name="Rogers M.F."/>
            <person name="Perelman P.L."/>
            <person name="Proskuryakova A.A."/>
            <person name="Serdyukova N.A."/>
            <person name="Johnson W.E."/>
            <person name="Horin P."/>
            <person name="Corander J."/>
            <person name="Murphy D."/>
            <person name="Burger P.A."/>
        </authorList>
    </citation>
    <scope>NUCLEOTIDE SEQUENCE [LARGE SCALE GENOMIC DNA]</scope>
    <source>
        <strain evidence="2">Drom800</strain>
        <tissue evidence="2">Blood</tissue>
    </source>
</reference>
<accession>A0A5N4DEJ6</accession>
<evidence type="ECO:0000313" key="3">
    <source>
        <dbReference type="Proteomes" id="UP000299084"/>
    </source>
</evidence>
<gene>
    <name evidence="2" type="ORF">Cadr_000016839</name>
</gene>
<dbReference type="AlphaFoldDB" id="A0A5N4DEJ6"/>
<feature type="compositionally biased region" description="Basic and acidic residues" evidence="1">
    <location>
        <begin position="61"/>
        <end position="72"/>
    </location>
</feature>
<proteinExistence type="predicted"/>